<evidence type="ECO:0000256" key="3">
    <source>
        <dbReference type="ARBA" id="ARBA00012400"/>
    </source>
</evidence>
<dbReference type="OrthoDB" id="9780707at2"/>
<evidence type="ECO:0000313" key="10">
    <source>
        <dbReference type="Proteomes" id="UP000036756"/>
    </source>
</evidence>
<dbReference type="EC" id="1.3.1.76" evidence="3"/>
<dbReference type="UniPathway" id="UPA00148"/>
<keyword evidence="10" id="KW-1185">Reference proteome</keyword>
<evidence type="ECO:0000256" key="4">
    <source>
        <dbReference type="ARBA" id="ARBA00022573"/>
    </source>
</evidence>
<accession>A0A0J8DC50</accession>
<dbReference type="SUPFAM" id="SSF51735">
    <property type="entry name" value="NAD(P)-binding Rossmann-fold domains"/>
    <property type="match status" value="1"/>
</dbReference>
<evidence type="ECO:0000256" key="7">
    <source>
        <dbReference type="ARBA" id="ARBA00023244"/>
    </source>
</evidence>
<dbReference type="Proteomes" id="UP000036756">
    <property type="component" value="Unassembled WGS sequence"/>
</dbReference>
<dbReference type="GO" id="GO:0043115">
    <property type="term" value="F:precorrin-2 dehydrogenase activity"/>
    <property type="evidence" value="ECO:0007669"/>
    <property type="project" value="UniProtKB-EC"/>
</dbReference>
<dbReference type="PANTHER" id="PTHR36925:SF1">
    <property type="entry name" value="COBALT-PRECORRIN-6A REDUCTASE"/>
    <property type="match status" value="1"/>
</dbReference>
<dbReference type="Pfam" id="PF13241">
    <property type="entry name" value="NAD_binding_7"/>
    <property type="match status" value="1"/>
</dbReference>
<dbReference type="UniPathway" id="UPA00262">
    <property type="reaction ID" value="UER00222"/>
</dbReference>
<gene>
    <name evidence="9" type="primary">cbiJ</name>
    <name evidence="9" type="ORF">CLCY_3c01090</name>
</gene>
<evidence type="ECO:0000256" key="2">
    <source>
        <dbReference type="ARBA" id="ARBA00005010"/>
    </source>
</evidence>
<protein>
    <recommendedName>
        <fullName evidence="3">precorrin-2 dehydrogenase</fullName>
        <ecNumber evidence="3">1.3.1.76</ecNumber>
    </recommendedName>
</protein>
<dbReference type="Gene3D" id="3.40.50.720">
    <property type="entry name" value="NAD(P)-binding Rossmann-like Domain"/>
    <property type="match status" value="1"/>
</dbReference>
<organism evidence="9 10">
    <name type="scientific">Clostridium cylindrosporum DSM 605</name>
    <dbReference type="NCBI Taxonomy" id="1121307"/>
    <lineage>
        <taxon>Bacteria</taxon>
        <taxon>Bacillati</taxon>
        <taxon>Bacillota</taxon>
        <taxon>Clostridia</taxon>
        <taxon>Eubacteriales</taxon>
        <taxon>Clostridiaceae</taxon>
        <taxon>Clostridium</taxon>
    </lineage>
</organism>
<dbReference type="PANTHER" id="PTHR36925">
    <property type="entry name" value="COBALT-PRECORRIN-6A REDUCTASE"/>
    <property type="match status" value="1"/>
</dbReference>
<dbReference type="PROSITE" id="PS51014">
    <property type="entry name" value="COBK_CBIJ"/>
    <property type="match status" value="1"/>
</dbReference>
<keyword evidence="4" id="KW-0169">Cobalamin biosynthesis</keyword>
<keyword evidence="7" id="KW-0627">Porphyrin biosynthesis</keyword>
<dbReference type="GO" id="GO:0016994">
    <property type="term" value="F:precorrin-6A reductase activity"/>
    <property type="evidence" value="ECO:0007669"/>
    <property type="project" value="InterPro"/>
</dbReference>
<keyword evidence="6" id="KW-0520">NAD</keyword>
<dbReference type="Pfam" id="PF02571">
    <property type="entry name" value="CbiJ"/>
    <property type="match status" value="1"/>
</dbReference>
<name>A0A0J8DC50_CLOCY</name>
<dbReference type="GO" id="GO:0009236">
    <property type="term" value="P:cobalamin biosynthetic process"/>
    <property type="evidence" value="ECO:0007669"/>
    <property type="project" value="UniProtKB-UniPathway"/>
</dbReference>
<comment type="pathway">
    <text evidence="1">Cofactor biosynthesis; adenosylcobalamin biosynthesis.</text>
</comment>
<evidence type="ECO:0000256" key="8">
    <source>
        <dbReference type="ARBA" id="ARBA00047561"/>
    </source>
</evidence>
<dbReference type="GO" id="GO:0019354">
    <property type="term" value="P:siroheme biosynthetic process"/>
    <property type="evidence" value="ECO:0007669"/>
    <property type="project" value="UniProtKB-UniPathway"/>
</dbReference>
<comment type="pathway">
    <text evidence="2">Porphyrin-containing compound metabolism; siroheme biosynthesis; sirohydrochlorin from precorrin-2: step 1/1.</text>
</comment>
<evidence type="ECO:0000256" key="5">
    <source>
        <dbReference type="ARBA" id="ARBA00023002"/>
    </source>
</evidence>
<evidence type="ECO:0000313" key="9">
    <source>
        <dbReference type="EMBL" id="KMT21838.1"/>
    </source>
</evidence>
<evidence type="ECO:0000256" key="1">
    <source>
        <dbReference type="ARBA" id="ARBA00004953"/>
    </source>
</evidence>
<dbReference type="InterPro" id="IPR006367">
    <property type="entry name" value="Sirohaem_synthase_N"/>
</dbReference>
<keyword evidence="5 9" id="KW-0560">Oxidoreductase</keyword>
<sequence length="405" mass="45474">MYKILIFGGTTEGRILTERLSRYNIDITVSVATETGRDVLPKGDNIKCLVNRLTREEMAKLIGSGFNLVIDATHPYASEVTENILAASKESNVEYIRLLRKEEKVASCIYVKSIDEAIDYLNTVDGNILLTTGSRDLHEFIKVNNYETRVFARVLPTVDVMEKCYSIGLKAKNIIAMQGPFTLELNSAILAQINAKYMVTKESGDVGGFQEKVDAALKSMAQLIVIGRPLKEIGYSLEEIEQRILSHLKLDYKKEDIKRYFPLFVDLEDKLVKVFGGGNIALRRIKTLLNFNCKVEVIAPKVLDEIKTLEIEGKIKLTLETYNEGDCKGSDIVLALTDNREVNHRIYSECTELNILCNIGDKKEECSFYFPGVVIKDNVVVGVTASGLNHSEAKKVTRIVRDIFN</sequence>
<comment type="catalytic activity">
    <reaction evidence="8">
        <text>precorrin-2 + NAD(+) = sirohydrochlorin + NADH + 2 H(+)</text>
        <dbReference type="Rhea" id="RHEA:15613"/>
        <dbReference type="ChEBI" id="CHEBI:15378"/>
        <dbReference type="ChEBI" id="CHEBI:57540"/>
        <dbReference type="ChEBI" id="CHEBI:57945"/>
        <dbReference type="ChEBI" id="CHEBI:58351"/>
        <dbReference type="ChEBI" id="CHEBI:58827"/>
        <dbReference type="EC" id="1.3.1.76"/>
    </reaction>
</comment>
<dbReference type="NCBIfam" id="TIGR01470">
    <property type="entry name" value="cysG_Nterm"/>
    <property type="match status" value="1"/>
</dbReference>
<reference evidence="9 10" key="1">
    <citation type="submission" date="2015-06" db="EMBL/GenBank/DDBJ databases">
        <title>Draft genome sequence of the purine-degrading Clostridium cylindrosporum HC-1 (DSM 605).</title>
        <authorList>
            <person name="Poehlein A."/>
            <person name="Schiel-Bengelsdorf B."/>
            <person name="Bengelsdorf F."/>
            <person name="Daniel R."/>
            <person name="Duerre P."/>
        </authorList>
    </citation>
    <scope>NUCLEOTIDE SEQUENCE [LARGE SCALE GENOMIC DNA]</scope>
    <source>
        <strain evidence="9 10">DSM 605</strain>
    </source>
</reference>
<dbReference type="InterPro" id="IPR036291">
    <property type="entry name" value="NAD(P)-bd_dom_sf"/>
</dbReference>
<proteinExistence type="predicted"/>
<evidence type="ECO:0000256" key="6">
    <source>
        <dbReference type="ARBA" id="ARBA00023027"/>
    </source>
</evidence>
<comment type="caution">
    <text evidence="9">The sequence shown here is derived from an EMBL/GenBank/DDBJ whole genome shotgun (WGS) entry which is preliminary data.</text>
</comment>
<dbReference type="RefSeq" id="WP_048570491.1">
    <property type="nucleotide sequence ID" value="NZ_LFVU01000026.1"/>
</dbReference>
<dbReference type="AlphaFoldDB" id="A0A0J8DC50"/>
<dbReference type="NCBIfam" id="TIGR00715">
    <property type="entry name" value="precor6x_red"/>
    <property type="match status" value="1"/>
</dbReference>
<dbReference type="STRING" id="1121307.CLCY_3c01090"/>
<dbReference type="InterPro" id="IPR003723">
    <property type="entry name" value="Precorrin-6x_reduct"/>
</dbReference>
<dbReference type="PATRIC" id="fig|1121307.3.peg.1461"/>
<dbReference type="EMBL" id="LFVU01000026">
    <property type="protein sequence ID" value="KMT21838.1"/>
    <property type="molecule type" value="Genomic_DNA"/>
</dbReference>